<evidence type="ECO:0000256" key="6">
    <source>
        <dbReference type="ARBA" id="ARBA00022801"/>
    </source>
</evidence>
<dbReference type="CDD" id="cd08662">
    <property type="entry name" value="M13"/>
    <property type="match status" value="1"/>
</dbReference>
<dbReference type="Gene3D" id="3.40.390.10">
    <property type="entry name" value="Collagenase (Catalytic Domain)"/>
    <property type="match status" value="1"/>
</dbReference>
<dbReference type="InterPro" id="IPR008753">
    <property type="entry name" value="Peptidase_M13_N"/>
</dbReference>
<keyword evidence="6" id="KW-0378">Hydrolase</keyword>
<dbReference type="Proteomes" id="UP000515158">
    <property type="component" value="Unplaced"/>
</dbReference>
<evidence type="ECO:0000256" key="1">
    <source>
        <dbReference type="ARBA" id="ARBA00001947"/>
    </source>
</evidence>
<protein>
    <submittedName>
        <fullName evidence="12">Neprilysin-3-like</fullName>
    </submittedName>
</protein>
<evidence type="ECO:0000313" key="11">
    <source>
        <dbReference type="Proteomes" id="UP000515158"/>
    </source>
</evidence>
<dbReference type="InterPro" id="IPR018497">
    <property type="entry name" value="Peptidase_M13_C"/>
</dbReference>
<keyword evidence="7" id="KW-0862">Zinc</keyword>
<comment type="cofactor">
    <cofactor evidence="1">
        <name>Zn(2+)</name>
        <dbReference type="ChEBI" id="CHEBI:29105"/>
    </cofactor>
</comment>
<evidence type="ECO:0000256" key="3">
    <source>
        <dbReference type="ARBA" id="ARBA00007357"/>
    </source>
</evidence>
<dbReference type="PANTHER" id="PTHR11733">
    <property type="entry name" value="ZINC METALLOPROTEASE FAMILY M13 NEPRILYSIN-RELATED"/>
    <property type="match status" value="1"/>
</dbReference>
<evidence type="ECO:0000256" key="5">
    <source>
        <dbReference type="ARBA" id="ARBA00022723"/>
    </source>
</evidence>
<keyword evidence="8" id="KW-0482">Metalloprotease</keyword>
<dbReference type="KEGG" id="tpal:117650946"/>
<gene>
    <name evidence="12" type="primary">LOC117650946</name>
</gene>
<proteinExistence type="inferred from homology"/>
<dbReference type="AlphaFoldDB" id="A0A6P8ZZH9"/>
<organism evidence="12">
    <name type="scientific">Thrips palmi</name>
    <name type="common">Melon thrips</name>
    <dbReference type="NCBI Taxonomy" id="161013"/>
    <lineage>
        <taxon>Eukaryota</taxon>
        <taxon>Metazoa</taxon>
        <taxon>Ecdysozoa</taxon>
        <taxon>Arthropoda</taxon>
        <taxon>Hexapoda</taxon>
        <taxon>Insecta</taxon>
        <taxon>Pterygota</taxon>
        <taxon>Neoptera</taxon>
        <taxon>Paraneoptera</taxon>
        <taxon>Thysanoptera</taxon>
        <taxon>Terebrantia</taxon>
        <taxon>Thripoidea</taxon>
        <taxon>Thripidae</taxon>
        <taxon>Thrips</taxon>
    </lineage>
</organism>
<comment type="subcellular location">
    <subcellularLocation>
        <location evidence="2">Cell membrane</location>
        <topology evidence="2">Single-pass type II membrane protein</topology>
    </subcellularLocation>
</comment>
<dbReference type="GO" id="GO:0004222">
    <property type="term" value="F:metalloendopeptidase activity"/>
    <property type="evidence" value="ECO:0007669"/>
    <property type="project" value="InterPro"/>
</dbReference>
<keyword evidence="5" id="KW-0479">Metal-binding</keyword>
<dbReference type="GeneID" id="117650946"/>
<dbReference type="RefSeq" id="XP_034250494.1">
    <property type="nucleotide sequence ID" value="XM_034394603.1"/>
</dbReference>
<feature type="domain" description="Peptidase M13 C-terminal" evidence="9">
    <location>
        <begin position="511"/>
        <end position="722"/>
    </location>
</feature>
<dbReference type="OrthoDB" id="2016263at2759"/>
<name>A0A6P8ZZH9_THRPL</name>
<dbReference type="GO" id="GO:0016485">
    <property type="term" value="P:protein processing"/>
    <property type="evidence" value="ECO:0007669"/>
    <property type="project" value="TreeGrafter"/>
</dbReference>
<evidence type="ECO:0000313" key="12">
    <source>
        <dbReference type="RefSeq" id="XP_034250494.1"/>
    </source>
</evidence>
<evidence type="ECO:0000256" key="4">
    <source>
        <dbReference type="ARBA" id="ARBA00022670"/>
    </source>
</evidence>
<keyword evidence="11" id="KW-1185">Reference proteome</keyword>
<dbReference type="Pfam" id="PF05649">
    <property type="entry name" value="Peptidase_M13_N"/>
    <property type="match status" value="1"/>
</dbReference>
<dbReference type="InterPro" id="IPR042089">
    <property type="entry name" value="Peptidase_M13_dom_2"/>
</dbReference>
<reference evidence="12" key="1">
    <citation type="submission" date="2025-08" db="UniProtKB">
        <authorList>
            <consortium name="RefSeq"/>
        </authorList>
    </citation>
    <scope>IDENTIFICATION</scope>
    <source>
        <tissue evidence="12">Total insect</tissue>
    </source>
</reference>
<feature type="domain" description="Peptidase M13 N-terminal" evidence="10">
    <location>
        <begin position="250"/>
        <end position="450"/>
    </location>
</feature>
<dbReference type="PANTHER" id="PTHR11733:SF167">
    <property type="entry name" value="FI17812P1-RELATED"/>
    <property type="match status" value="1"/>
</dbReference>
<dbReference type="GO" id="GO:0005886">
    <property type="term" value="C:plasma membrane"/>
    <property type="evidence" value="ECO:0007669"/>
    <property type="project" value="UniProtKB-SubCell"/>
</dbReference>
<evidence type="ECO:0000259" key="9">
    <source>
        <dbReference type="Pfam" id="PF01431"/>
    </source>
</evidence>
<sequence length="723" mass="82309">MNFPFFLFNFPTCVGSNLNSTRVPPGSRCIGFHQIRVVSVPPCSQFPPLPSSHVTGRFYIGLAQPATRPRHTAAPYRFSRPPNKTIAFAVLNLLDELGGFQPMNATPDINKLLASIATLNGGPLFRLSADQDLQNKSRFAIYLDTPKLPWMPTHPNFYSESMDALMPASPGMPRLRTLLPPPRPDYFADLGRVRHRRDGVRSINQAANGTSSASRSSSEDFAFAYVKERLHEKRLYRVDRLLSNFLPANLSRKERREMAQSVLLFVSSLAKAIPREKNLLYTMKDLPSFIEMSFTLAQMREKFDFLDWTSIFQEVFNVSDIPDDMTVYVLPPSYFAELGRLLPRFQPSVVHNGLLMIFATDSLLELVDVTDTPDWAIKCTRVTMQVFPKAVGAMYARLWSKEELAALRDNLSKLLDLLKETTVRRLGHLPWLDEESREKALKKVSKIEGRFLAPPKFFNETWVDATLAKMTVDPQDFFGNVIRRFRDARKEMPRISGPPPPVSWAYPFVANAYYDPTSNAVVVPLAMVSDLFAYGVSPRYLWLSQLGNTLAHELMHSFDINGWHFDERGEVSGWMTSDTRVRLTARIQCLVNQYAATFSHSVRLFGRSHSVDFDWNVTSNENLADIGALQVSYDAWKNVVKSHPDMRLPQVDLSPHQLFFVGVAQNYCYEVSDEWYVTMVEIDEHTPFRERVNGMMMNSEGFAEAFKCPPTASLAKFRKCSVW</sequence>
<keyword evidence="4" id="KW-0645">Protease</keyword>
<evidence type="ECO:0000256" key="8">
    <source>
        <dbReference type="ARBA" id="ARBA00023049"/>
    </source>
</evidence>
<dbReference type="GO" id="GO:0046872">
    <property type="term" value="F:metal ion binding"/>
    <property type="evidence" value="ECO:0007669"/>
    <property type="project" value="UniProtKB-KW"/>
</dbReference>
<dbReference type="PROSITE" id="PS51885">
    <property type="entry name" value="NEPRILYSIN"/>
    <property type="match status" value="1"/>
</dbReference>
<dbReference type="InterPro" id="IPR024079">
    <property type="entry name" value="MetalloPept_cat_dom_sf"/>
</dbReference>
<dbReference type="InParanoid" id="A0A6P8ZZH9"/>
<dbReference type="Pfam" id="PF01431">
    <property type="entry name" value="Peptidase_M13"/>
    <property type="match status" value="1"/>
</dbReference>
<evidence type="ECO:0000256" key="7">
    <source>
        <dbReference type="ARBA" id="ARBA00022833"/>
    </source>
</evidence>
<dbReference type="InterPro" id="IPR000718">
    <property type="entry name" value="Peptidase_M13"/>
</dbReference>
<dbReference type="SUPFAM" id="SSF55486">
    <property type="entry name" value="Metalloproteases ('zincins'), catalytic domain"/>
    <property type="match status" value="1"/>
</dbReference>
<comment type="similarity">
    <text evidence="3">Belongs to the peptidase M13 family.</text>
</comment>
<evidence type="ECO:0000259" key="10">
    <source>
        <dbReference type="Pfam" id="PF05649"/>
    </source>
</evidence>
<accession>A0A6P8ZZH9</accession>
<dbReference type="Gene3D" id="1.10.1380.10">
    <property type="entry name" value="Neutral endopeptidase , domain2"/>
    <property type="match status" value="1"/>
</dbReference>
<evidence type="ECO:0000256" key="2">
    <source>
        <dbReference type="ARBA" id="ARBA00004401"/>
    </source>
</evidence>